<accession>A0A811VL54</accession>
<evidence type="ECO:0000313" key="6">
    <source>
        <dbReference type="EMBL" id="CAD7014822.1"/>
    </source>
</evidence>
<protein>
    <submittedName>
        <fullName evidence="6">(Mediterranean fruit fly) hypothetical protein</fullName>
    </submittedName>
</protein>
<dbReference type="InterPro" id="IPR036728">
    <property type="entry name" value="PBP_GOBP_sf"/>
</dbReference>
<evidence type="ECO:0000259" key="5">
    <source>
        <dbReference type="Pfam" id="PF22651"/>
    </source>
</evidence>
<name>A0A811VL54_CERCA</name>
<dbReference type="PANTHER" id="PTHR21066">
    <property type="entry name" value="ODORANT-BINDING PROTEIN 59A-RELATED"/>
    <property type="match status" value="1"/>
</dbReference>
<proteinExistence type="inferred from homology"/>
<dbReference type="Pfam" id="PF22651">
    <property type="entry name" value="OBP47_like"/>
    <property type="match status" value="1"/>
</dbReference>
<gene>
    <name evidence="6" type="ORF">CCAP1982_LOCUS22789</name>
</gene>
<reference evidence="6" key="1">
    <citation type="submission" date="2020-11" db="EMBL/GenBank/DDBJ databases">
        <authorList>
            <person name="Whitehead M."/>
        </authorList>
    </citation>
    <scope>NUCLEOTIDE SEQUENCE</scope>
    <source>
        <strain evidence="6">EGII</strain>
    </source>
</reference>
<evidence type="ECO:0000256" key="1">
    <source>
        <dbReference type="ARBA" id="ARBA00004613"/>
    </source>
</evidence>
<organism evidence="6 7">
    <name type="scientific">Ceratitis capitata</name>
    <name type="common">Mediterranean fruit fly</name>
    <name type="synonym">Tephritis capitata</name>
    <dbReference type="NCBI Taxonomy" id="7213"/>
    <lineage>
        <taxon>Eukaryota</taxon>
        <taxon>Metazoa</taxon>
        <taxon>Ecdysozoa</taxon>
        <taxon>Arthropoda</taxon>
        <taxon>Hexapoda</taxon>
        <taxon>Insecta</taxon>
        <taxon>Pterygota</taxon>
        <taxon>Neoptera</taxon>
        <taxon>Endopterygota</taxon>
        <taxon>Diptera</taxon>
        <taxon>Brachycera</taxon>
        <taxon>Muscomorpha</taxon>
        <taxon>Tephritoidea</taxon>
        <taxon>Tephritidae</taxon>
        <taxon>Ceratitis</taxon>
        <taxon>Ceratitis</taxon>
    </lineage>
</organism>
<keyword evidence="7" id="KW-1185">Reference proteome</keyword>
<sequence>MSIIIFAFGLALKPTSSLKIDCDNPDSIQEDHIHYCCKHPDGYQEFIDACVKETGFQYGKPEEEAMVDITVDRAITGTCFGKCVFSKLEFLKDNELDMSAVRKHFEDKFKTDPEYAREMINAFDHCHDKSVEHTTKFLSNPLFRATNGEFCDPRSSVILACVIREFFHNCPADRWSKTEECSTVLEFSKKCKDALTTI</sequence>
<dbReference type="AlphaFoldDB" id="A0A811VL54"/>
<feature type="chain" id="PRO_5032392640" evidence="4">
    <location>
        <begin position="18"/>
        <end position="198"/>
    </location>
</feature>
<dbReference type="InterPro" id="IPR054577">
    <property type="entry name" value="OBP47-like_dom"/>
</dbReference>
<keyword evidence="3" id="KW-0964">Secreted</keyword>
<dbReference type="Gene3D" id="1.10.238.270">
    <property type="match status" value="1"/>
</dbReference>
<dbReference type="Proteomes" id="UP000606786">
    <property type="component" value="Unassembled WGS sequence"/>
</dbReference>
<feature type="signal peptide" evidence="4">
    <location>
        <begin position="1"/>
        <end position="17"/>
    </location>
</feature>
<evidence type="ECO:0000256" key="4">
    <source>
        <dbReference type="SAM" id="SignalP"/>
    </source>
</evidence>
<dbReference type="EMBL" id="CAJHJT010000056">
    <property type="protein sequence ID" value="CAD7014822.1"/>
    <property type="molecule type" value="Genomic_DNA"/>
</dbReference>
<comment type="subcellular location">
    <subcellularLocation>
        <location evidence="1">Secreted</location>
    </subcellularLocation>
</comment>
<dbReference type="InterPro" id="IPR052295">
    <property type="entry name" value="Odorant-binding_protein"/>
</dbReference>
<dbReference type="GO" id="GO:0005576">
    <property type="term" value="C:extracellular region"/>
    <property type="evidence" value="ECO:0007669"/>
    <property type="project" value="UniProtKB-SubCell"/>
</dbReference>
<dbReference type="GO" id="GO:0005549">
    <property type="term" value="F:odorant binding"/>
    <property type="evidence" value="ECO:0007669"/>
    <property type="project" value="InterPro"/>
</dbReference>
<evidence type="ECO:0000256" key="3">
    <source>
        <dbReference type="ARBA" id="ARBA00022525"/>
    </source>
</evidence>
<dbReference type="SUPFAM" id="SSF47565">
    <property type="entry name" value="Insect pheromone/odorant-binding proteins"/>
    <property type="match status" value="1"/>
</dbReference>
<evidence type="ECO:0000256" key="2">
    <source>
        <dbReference type="ARBA" id="ARBA00008098"/>
    </source>
</evidence>
<comment type="similarity">
    <text evidence="2">Belongs to the PBP/GOBP family.</text>
</comment>
<evidence type="ECO:0000313" key="7">
    <source>
        <dbReference type="Proteomes" id="UP000606786"/>
    </source>
</evidence>
<dbReference type="OrthoDB" id="7931764at2759"/>
<dbReference type="PANTHER" id="PTHR21066:SF15">
    <property type="entry name" value="GH25962P-RELATED"/>
    <property type="match status" value="1"/>
</dbReference>
<comment type="caution">
    <text evidence="6">The sequence shown here is derived from an EMBL/GenBank/DDBJ whole genome shotgun (WGS) entry which is preliminary data.</text>
</comment>
<feature type="domain" description="OBP47-like" evidence="5">
    <location>
        <begin position="65"/>
        <end position="185"/>
    </location>
</feature>
<keyword evidence="4" id="KW-0732">Signal</keyword>